<dbReference type="Proteomes" id="UP001171945">
    <property type="component" value="Unassembled WGS sequence"/>
</dbReference>
<keyword evidence="2" id="KW-1185">Reference proteome</keyword>
<feature type="non-terminal residue" evidence="1">
    <location>
        <position position="1"/>
    </location>
</feature>
<comment type="caution">
    <text evidence="1">The sequence shown here is derived from an EMBL/GenBank/DDBJ whole genome shotgun (WGS) entry which is preliminary data.</text>
</comment>
<reference evidence="1" key="1">
    <citation type="submission" date="2023-06" db="EMBL/GenBank/DDBJ databases">
        <title>Uncultivated large filamentous bacteria from sulfidic sediments reveal new species and different genomic features in energy metabolism and defense.</title>
        <authorList>
            <person name="Fonseca A."/>
        </authorList>
    </citation>
    <scope>NUCLEOTIDE SEQUENCE</scope>
    <source>
        <strain evidence="1">HSG4</strain>
    </source>
</reference>
<evidence type="ECO:0000313" key="2">
    <source>
        <dbReference type="Proteomes" id="UP001171945"/>
    </source>
</evidence>
<dbReference type="EMBL" id="JAUCGM010000834">
    <property type="protein sequence ID" value="MDM8563728.1"/>
    <property type="molecule type" value="Genomic_DNA"/>
</dbReference>
<dbReference type="Gene3D" id="3.30.70.1070">
    <property type="entry name" value="Sporulation related repeat"/>
    <property type="match status" value="1"/>
</dbReference>
<dbReference type="InterPro" id="IPR036680">
    <property type="entry name" value="SPOR-like_sf"/>
</dbReference>
<protein>
    <submittedName>
        <fullName evidence="1">Uncharacterized protein</fullName>
    </submittedName>
</protein>
<name>A0ABT7VVW9_9GAMM</name>
<organism evidence="1 2">
    <name type="scientific">Candidatus Marithioploca araucensis</name>
    <dbReference type="NCBI Taxonomy" id="70273"/>
    <lineage>
        <taxon>Bacteria</taxon>
        <taxon>Pseudomonadati</taxon>
        <taxon>Pseudomonadota</taxon>
        <taxon>Gammaproteobacteria</taxon>
        <taxon>Thiotrichales</taxon>
        <taxon>Thiotrichaceae</taxon>
        <taxon>Candidatus Marithioploca</taxon>
    </lineage>
</organism>
<evidence type="ECO:0000313" key="1">
    <source>
        <dbReference type="EMBL" id="MDM8563728.1"/>
    </source>
</evidence>
<proteinExistence type="predicted"/>
<gene>
    <name evidence="1" type="ORF">QUF54_10280</name>
</gene>
<sequence>KTADLAKFLRQSEMQALLEELYIYRVNREGEFFWEVVYSEFADVESAMAAIATFPEILQHNKTFLRNIATIGGAL</sequence>
<accession>A0ABT7VVW9</accession>